<feature type="region of interest" description="Disordered" evidence="1">
    <location>
        <begin position="133"/>
        <end position="193"/>
    </location>
</feature>
<protein>
    <recommendedName>
        <fullName evidence="5">Mid2 domain-containing protein</fullName>
    </recommendedName>
</protein>
<proteinExistence type="predicted"/>
<evidence type="ECO:0000256" key="2">
    <source>
        <dbReference type="SAM" id="Phobius"/>
    </source>
</evidence>
<evidence type="ECO:0008006" key="5">
    <source>
        <dbReference type="Google" id="ProtNLM"/>
    </source>
</evidence>
<feature type="compositionally biased region" description="Polar residues" evidence="1">
    <location>
        <begin position="148"/>
        <end position="158"/>
    </location>
</feature>
<keyword evidence="2" id="KW-1133">Transmembrane helix</keyword>
<name>A0ABR0FIW9_9PEZI</name>
<feature type="transmembrane region" description="Helical" evidence="2">
    <location>
        <begin position="101"/>
        <end position="124"/>
    </location>
</feature>
<reference evidence="3 4" key="1">
    <citation type="journal article" date="2023" name="bioRxiv">
        <title>High-quality genome assemblies of four members of thePodospora anserinaspecies complex.</title>
        <authorList>
            <person name="Ament-Velasquez S.L."/>
            <person name="Vogan A.A."/>
            <person name="Wallerman O."/>
            <person name="Hartmann F."/>
            <person name="Gautier V."/>
            <person name="Silar P."/>
            <person name="Giraud T."/>
            <person name="Johannesson H."/>
        </authorList>
    </citation>
    <scope>NUCLEOTIDE SEQUENCE [LARGE SCALE GENOMIC DNA]</scope>
    <source>
        <strain evidence="3 4">CBS 112042</strain>
    </source>
</reference>
<sequence length="193" mass="19549">MEHAWTTLRWRARRIGPEVSLNAVPRAIPATAQLASASDSTTTAVQGPDNVGQLDLGSLQGQPWAIGGIPAALLNSTPGISRSGSDGGGGSNEMGSSISPVAIAGTVIGGIAALVLGLALVLWLHRKSQRGRKAAALPEPRSQEPHASVSNHTSTALSPAQAMTPKETVPPATSSGNTPNITPPPPAAQITQS</sequence>
<dbReference type="EMBL" id="JAFFGZ010000006">
    <property type="protein sequence ID" value="KAK4643641.1"/>
    <property type="molecule type" value="Genomic_DNA"/>
</dbReference>
<keyword evidence="2" id="KW-0472">Membrane</keyword>
<gene>
    <name evidence="3" type="ORF">QC761_406405</name>
</gene>
<keyword evidence="4" id="KW-1185">Reference proteome</keyword>
<comment type="caution">
    <text evidence="3">The sequence shown here is derived from an EMBL/GenBank/DDBJ whole genome shotgun (WGS) entry which is preliminary data.</text>
</comment>
<dbReference type="RefSeq" id="XP_062732617.1">
    <property type="nucleotide sequence ID" value="XM_062878915.1"/>
</dbReference>
<keyword evidence="2" id="KW-0812">Transmembrane</keyword>
<organism evidence="3 4">
    <name type="scientific">Podospora bellae-mahoneyi</name>
    <dbReference type="NCBI Taxonomy" id="2093777"/>
    <lineage>
        <taxon>Eukaryota</taxon>
        <taxon>Fungi</taxon>
        <taxon>Dikarya</taxon>
        <taxon>Ascomycota</taxon>
        <taxon>Pezizomycotina</taxon>
        <taxon>Sordariomycetes</taxon>
        <taxon>Sordariomycetidae</taxon>
        <taxon>Sordariales</taxon>
        <taxon>Podosporaceae</taxon>
        <taxon>Podospora</taxon>
    </lineage>
</organism>
<dbReference type="Proteomes" id="UP001322138">
    <property type="component" value="Unassembled WGS sequence"/>
</dbReference>
<evidence type="ECO:0000313" key="4">
    <source>
        <dbReference type="Proteomes" id="UP001322138"/>
    </source>
</evidence>
<evidence type="ECO:0000256" key="1">
    <source>
        <dbReference type="SAM" id="MobiDB-lite"/>
    </source>
</evidence>
<evidence type="ECO:0000313" key="3">
    <source>
        <dbReference type="EMBL" id="KAK4643641.1"/>
    </source>
</evidence>
<accession>A0ABR0FIW9</accession>
<dbReference type="GeneID" id="87898397"/>